<reference evidence="1 2" key="1">
    <citation type="submission" date="2020-04" db="EMBL/GenBank/DDBJ databases">
        <authorList>
            <person name="Wallbank WR R."/>
            <person name="Pardo Diaz C."/>
            <person name="Kozak K."/>
            <person name="Martin S."/>
            <person name="Jiggins C."/>
            <person name="Moest M."/>
            <person name="Warren A I."/>
            <person name="Byers J.R.P. K."/>
            <person name="Montejo-Kovacevich G."/>
            <person name="Yen C E."/>
        </authorList>
    </citation>
    <scope>NUCLEOTIDE SEQUENCE [LARGE SCALE GENOMIC DNA]</scope>
</reference>
<dbReference type="AlphaFoldDB" id="A0A8S0YZ68"/>
<evidence type="ECO:0000313" key="1">
    <source>
        <dbReference type="EMBL" id="CAB3225133.1"/>
    </source>
</evidence>
<proteinExistence type="predicted"/>
<keyword evidence="2" id="KW-1185">Reference proteome</keyword>
<dbReference type="EMBL" id="CADEBC010000205">
    <property type="protein sequence ID" value="CAB3225133.1"/>
    <property type="molecule type" value="Genomic_DNA"/>
</dbReference>
<accession>A0A8S0YZ68</accession>
<dbReference type="Proteomes" id="UP000494106">
    <property type="component" value="Unassembled WGS sequence"/>
</dbReference>
<organism evidence="1 2">
    <name type="scientific">Arctia plantaginis</name>
    <name type="common">Wood tiger moth</name>
    <name type="synonym">Phalaena plantaginis</name>
    <dbReference type="NCBI Taxonomy" id="874455"/>
    <lineage>
        <taxon>Eukaryota</taxon>
        <taxon>Metazoa</taxon>
        <taxon>Ecdysozoa</taxon>
        <taxon>Arthropoda</taxon>
        <taxon>Hexapoda</taxon>
        <taxon>Insecta</taxon>
        <taxon>Pterygota</taxon>
        <taxon>Neoptera</taxon>
        <taxon>Endopterygota</taxon>
        <taxon>Lepidoptera</taxon>
        <taxon>Glossata</taxon>
        <taxon>Ditrysia</taxon>
        <taxon>Noctuoidea</taxon>
        <taxon>Erebidae</taxon>
        <taxon>Arctiinae</taxon>
        <taxon>Arctia</taxon>
    </lineage>
</organism>
<protein>
    <submittedName>
        <fullName evidence="1">Uncharacterized protein</fullName>
    </submittedName>
</protein>
<dbReference type="OrthoDB" id="445826at2759"/>
<name>A0A8S0YZ68_ARCPL</name>
<evidence type="ECO:0000313" key="2">
    <source>
        <dbReference type="Proteomes" id="UP000494106"/>
    </source>
</evidence>
<gene>
    <name evidence="1" type="ORF">APLA_LOCUS2364</name>
</gene>
<sequence length="160" mass="18754">MWKCSVTEVDRSSRSLMYEYMFKELRHSADAETLTTVYVSLCQSIIPYCIPVRGGTYKTVKLDAERAQRAVLKVMLFKRRDYATSQLYSDTRVLTVRKLYILRIVLRRHSMLPLKVNLLQRRVGFPVCDLSHTGNPWRMHILQSTYCKVRLVLHLPVDNS</sequence>
<comment type="caution">
    <text evidence="1">The sequence shown here is derived from an EMBL/GenBank/DDBJ whole genome shotgun (WGS) entry which is preliminary data.</text>
</comment>